<dbReference type="InterPro" id="IPR038695">
    <property type="entry name" value="Saro_0823-like_sf"/>
</dbReference>
<name>A0A1H6G274_9EURY</name>
<protein>
    <recommendedName>
        <fullName evidence="4">DUF192 domain-containing protein</fullName>
    </recommendedName>
</protein>
<dbReference type="OrthoDB" id="6763at2157"/>
<dbReference type="Gene3D" id="2.60.120.1140">
    <property type="entry name" value="Protein of unknown function DUF192"/>
    <property type="match status" value="1"/>
</dbReference>
<proteinExistence type="predicted"/>
<reference evidence="3" key="1">
    <citation type="submission" date="2016-10" db="EMBL/GenBank/DDBJ databases">
        <authorList>
            <person name="Varghese N."/>
            <person name="Submissions S."/>
        </authorList>
    </citation>
    <scope>NUCLEOTIDE SEQUENCE [LARGE SCALE GENOMIC DNA]</scope>
    <source>
        <strain evidence="3">CGMCC 1.8981</strain>
    </source>
</reference>
<feature type="compositionally biased region" description="Acidic residues" evidence="1">
    <location>
        <begin position="35"/>
        <end position="70"/>
    </location>
</feature>
<evidence type="ECO:0000256" key="1">
    <source>
        <dbReference type="SAM" id="MobiDB-lite"/>
    </source>
</evidence>
<dbReference type="Pfam" id="PF02643">
    <property type="entry name" value="DUF192"/>
    <property type="match status" value="1"/>
</dbReference>
<sequence length="204" mass="21949">MTARRSATADRRTLLTGLVATFGSVGLAGCTGGNDDNDDDNSGDNDDDPTDNPDSNDDETEDVGSNDDETTEVHSEYESTDVLVTTADGDELGEVTAAIADTPDLQELGLSDTETLSEDRGMLFVYESVEDRTFGMPEMSFGIDIVFADDEGVITSLSHAPEPESEEDGSEQTYSGRGQYVLEVVYEWTAENGVEEGDVLNFEL</sequence>
<accession>A0A1H6G274</accession>
<evidence type="ECO:0008006" key="4">
    <source>
        <dbReference type="Google" id="ProtNLM"/>
    </source>
</evidence>
<dbReference type="RefSeq" id="WP_090507601.1">
    <property type="nucleotide sequence ID" value="NZ_FNWL01000002.1"/>
</dbReference>
<gene>
    <name evidence="2" type="ORF">SAMN04487967_2588</name>
</gene>
<dbReference type="PROSITE" id="PS51257">
    <property type="entry name" value="PROKAR_LIPOPROTEIN"/>
    <property type="match status" value="1"/>
</dbReference>
<keyword evidence="3" id="KW-1185">Reference proteome</keyword>
<evidence type="ECO:0000313" key="2">
    <source>
        <dbReference type="EMBL" id="SEH16383.1"/>
    </source>
</evidence>
<dbReference type="AlphaFoldDB" id="A0A1H6G274"/>
<evidence type="ECO:0000313" key="3">
    <source>
        <dbReference type="Proteomes" id="UP000199112"/>
    </source>
</evidence>
<dbReference type="Proteomes" id="UP000199112">
    <property type="component" value="Unassembled WGS sequence"/>
</dbReference>
<dbReference type="EMBL" id="FNWL01000002">
    <property type="protein sequence ID" value="SEH16383.1"/>
    <property type="molecule type" value="Genomic_DNA"/>
</dbReference>
<organism evidence="2 3">
    <name type="scientific">Natronorubrum sediminis</name>
    <dbReference type="NCBI Taxonomy" id="640943"/>
    <lineage>
        <taxon>Archaea</taxon>
        <taxon>Methanobacteriati</taxon>
        <taxon>Methanobacteriota</taxon>
        <taxon>Stenosarchaea group</taxon>
        <taxon>Halobacteria</taxon>
        <taxon>Halobacteriales</taxon>
        <taxon>Natrialbaceae</taxon>
        <taxon>Natronorubrum</taxon>
    </lineage>
</organism>
<feature type="region of interest" description="Disordered" evidence="1">
    <location>
        <begin position="24"/>
        <end position="84"/>
    </location>
</feature>
<dbReference type="PANTHER" id="PTHR37953:SF1">
    <property type="entry name" value="UPF0127 PROTEIN MJ1496"/>
    <property type="match status" value="1"/>
</dbReference>
<dbReference type="PANTHER" id="PTHR37953">
    <property type="entry name" value="UPF0127 PROTEIN MJ1496"/>
    <property type="match status" value="1"/>
</dbReference>
<dbReference type="InterPro" id="IPR003795">
    <property type="entry name" value="DUF192"/>
</dbReference>